<evidence type="ECO:0000256" key="4">
    <source>
        <dbReference type="PROSITE-ProRule" id="PRU00409"/>
    </source>
</evidence>
<feature type="domain" description="ATP-grasp" evidence="5">
    <location>
        <begin position="109"/>
        <end position="322"/>
    </location>
</feature>
<reference evidence="6 7" key="1">
    <citation type="submission" date="2020-08" db="EMBL/GenBank/DDBJ databases">
        <title>Sequencing the genomes of 1000 actinobacteria strains.</title>
        <authorList>
            <person name="Klenk H.-P."/>
        </authorList>
    </citation>
    <scope>NUCLEOTIDE SEQUENCE [LARGE SCALE GENOMIC DNA]</scope>
    <source>
        <strain evidence="6 7">DSM 46659</strain>
    </source>
</reference>
<evidence type="ECO:0000256" key="3">
    <source>
        <dbReference type="ARBA" id="ARBA00022840"/>
    </source>
</evidence>
<keyword evidence="7" id="KW-1185">Reference proteome</keyword>
<protein>
    <recommendedName>
        <fullName evidence="5">ATP-grasp domain-containing protein</fullName>
    </recommendedName>
</protein>
<dbReference type="PANTHER" id="PTHR43585:SF2">
    <property type="entry name" value="ATP-GRASP ENZYME FSQD"/>
    <property type="match status" value="1"/>
</dbReference>
<evidence type="ECO:0000313" key="6">
    <source>
        <dbReference type="EMBL" id="MBB6173680.1"/>
    </source>
</evidence>
<dbReference type="InterPro" id="IPR052032">
    <property type="entry name" value="ATP-dep_AA_Ligase"/>
</dbReference>
<dbReference type="GO" id="GO:0005524">
    <property type="term" value="F:ATP binding"/>
    <property type="evidence" value="ECO:0007669"/>
    <property type="project" value="UniProtKB-UniRule"/>
</dbReference>
<keyword evidence="3 4" id="KW-0067">ATP-binding</keyword>
<dbReference type="PANTHER" id="PTHR43585">
    <property type="entry name" value="FUMIPYRROLE BIOSYNTHESIS PROTEIN C"/>
    <property type="match status" value="1"/>
</dbReference>
<dbReference type="SUPFAM" id="SSF56059">
    <property type="entry name" value="Glutathione synthetase ATP-binding domain-like"/>
    <property type="match status" value="1"/>
</dbReference>
<dbReference type="RefSeq" id="WP_184077216.1">
    <property type="nucleotide sequence ID" value="NZ_JACHDS010000001.1"/>
</dbReference>
<accession>A0A7W9YK65</accession>
<dbReference type="GO" id="GO:0046872">
    <property type="term" value="F:metal ion binding"/>
    <property type="evidence" value="ECO:0007669"/>
    <property type="project" value="InterPro"/>
</dbReference>
<dbReference type="Gene3D" id="3.30.470.20">
    <property type="entry name" value="ATP-grasp fold, B domain"/>
    <property type="match status" value="1"/>
</dbReference>
<dbReference type="EMBL" id="JACHDS010000001">
    <property type="protein sequence ID" value="MBB6173680.1"/>
    <property type="molecule type" value="Genomic_DNA"/>
</dbReference>
<evidence type="ECO:0000256" key="1">
    <source>
        <dbReference type="ARBA" id="ARBA00022598"/>
    </source>
</evidence>
<dbReference type="AlphaFoldDB" id="A0A7W9YK65"/>
<evidence type="ECO:0000256" key="2">
    <source>
        <dbReference type="ARBA" id="ARBA00022741"/>
    </source>
</evidence>
<keyword evidence="2 4" id="KW-0547">Nucleotide-binding</keyword>
<dbReference type="GO" id="GO:0016874">
    <property type="term" value="F:ligase activity"/>
    <property type="evidence" value="ECO:0007669"/>
    <property type="project" value="UniProtKB-KW"/>
</dbReference>
<dbReference type="PROSITE" id="PS50975">
    <property type="entry name" value="ATP_GRASP"/>
    <property type="match status" value="1"/>
</dbReference>
<keyword evidence="1" id="KW-0436">Ligase</keyword>
<dbReference type="Proteomes" id="UP000546642">
    <property type="component" value="Unassembled WGS sequence"/>
</dbReference>
<name>A0A7W9YK65_9ACTN</name>
<sequence length="433" mass="48497">MPYNVFVLGLEDLSRSVLDRIERDSGGRYRFHQLLDFQQVIRDRHIDAADLLHRARCALDEFDGPVDGIVIGFWDFPATSMVPLLCAERGLPAPSLESVVKCEHKYWSRLEQQRVTTAIPRFATVDPDAERPPPGLNYPLWVKPVKSYNSSLAFRAPDDERYRSALADISAGIDRLGKPFQMFLDMLDPPGAVSRIGATACLAEEEAVGRQATVEGYVCDGDIRPYAVIDSIRFPGRPSFLCYRYPSTLPRRIVGRLTALTDRVVRRMGLDTTTFNVEYFWDPDTDRVTLLEINPRHSQSHTQLLRSVDGITNHEHAVRLALGLEPRRPRGGGRFPMAAKWYLRSFHDGVVVRSPDAGDIARLEREVPGATARICYHAGTRLSDVPGNDGYSYQLADIYVGADDVDGLRRAYEECAARLPFEIRPVRPAGGAG</sequence>
<gene>
    <name evidence="6" type="ORF">HNR23_003740</name>
</gene>
<dbReference type="InterPro" id="IPR011761">
    <property type="entry name" value="ATP-grasp"/>
</dbReference>
<comment type="caution">
    <text evidence="6">The sequence shown here is derived from an EMBL/GenBank/DDBJ whole genome shotgun (WGS) entry which is preliminary data.</text>
</comment>
<evidence type="ECO:0000259" key="5">
    <source>
        <dbReference type="PROSITE" id="PS50975"/>
    </source>
</evidence>
<evidence type="ECO:0000313" key="7">
    <source>
        <dbReference type="Proteomes" id="UP000546642"/>
    </source>
</evidence>
<organism evidence="6 7">
    <name type="scientific">Nocardiopsis mwathae</name>
    <dbReference type="NCBI Taxonomy" id="1472723"/>
    <lineage>
        <taxon>Bacteria</taxon>
        <taxon>Bacillati</taxon>
        <taxon>Actinomycetota</taxon>
        <taxon>Actinomycetes</taxon>
        <taxon>Streptosporangiales</taxon>
        <taxon>Nocardiopsidaceae</taxon>
        <taxon>Nocardiopsis</taxon>
    </lineage>
</organism>
<proteinExistence type="predicted"/>